<proteinExistence type="predicted"/>
<evidence type="ECO:0000256" key="3">
    <source>
        <dbReference type="ARBA" id="ARBA00022692"/>
    </source>
</evidence>
<protein>
    <submittedName>
        <fullName evidence="7">Lipopolysaccharide biosynthesis protein</fullName>
    </submittedName>
</protein>
<feature type="transmembrane region" description="Helical" evidence="6">
    <location>
        <begin position="95"/>
        <end position="119"/>
    </location>
</feature>
<evidence type="ECO:0000256" key="2">
    <source>
        <dbReference type="ARBA" id="ARBA00022475"/>
    </source>
</evidence>
<evidence type="ECO:0000313" key="7">
    <source>
        <dbReference type="EMBL" id="HFC93390.1"/>
    </source>
</evidence>
<evidence type="ECO:0000256" key="1">
    <source>
        <dbReference type="ARBA" id="ARBA00004651"/>
    </source>
</evidence>
<gene>
    <name evidence="7" type="ORF">ENJ51_11330</name>
</gene>
<evidence type="ECO:0000256" key="6">
    <source>
        <dbReference type="SAM" id="Phobius"/>
    </source>
</evidence>
<comment type="subcellular location">
    <subcellularLocation>
        <location evidence="1">Cell membrane</location>
        <topology evidence="1">Multi-pass membrane protein</topology>
    </subcellularLocation>
</comment>
<name>A0A7V2T1F2_LEUMU</name>
<dbReference type="PANTHER" id="PTHR30250">
    <property type="entry name" value="PST FAMILY PREDICTED COLANIC ACID TRANSPORTER"/>
    <property type="match status" value="1"/>
</dbReference>
<keyword evidence="4 6" id="KW-1133">Transmembrane helix</keyword>
<feature type="transmembrane region" description="Helical" evidence="6">
    <location>
        <begin position="349"/>
        <end position="367"/>
    </location>
</feature>
<dbReference type="PANTHER" id="PTHR30250:SF11">
    <property type="entry name" value="O-ANTIGEN TRANSPORTER-RELATED"/>
    <property type="match status" value="1"/>
</dbReference>
<sequence>MTVLKKGIRYLLKIVGSGDGQSQFAKNFLKVVKANIFARALPLLVTPILTRMYAPEDFAALSLFMSILLLASSFSTMKFEWSLPSVDSNNTAVSLISLGLFFLLLTTTSFLLIIILLFAIDSTSLWKGFDIIGLLLYLLPIAVLGLGLKSLLETWHIRANDLTPISYSKVVESSLDVTFSLIGGGLKLMSAGLILAKVVGIWSAVATLLLNTKDLMTSLKEVKRYKLIRVFKRYSKEAFWSSLTSITNTLGFILPLFIFTQLYPTKEVGWYALMNTLALAPVAVFSAALGQSFWSEAAKMARGKEFVELKGLYLKTTYNLSLFSIPAIVVLLLSPFYLDIILGSQWQDASYIMVALIPFVVGKLIFAPTNHLIVLSKQYLQAGCDITRIVLTIIAIVISYKLEFSFFTTVLMTSLASFAGYIVLFLTHLKVHTQYG</sequence>
<feature type="transmembrane region" description="Helical" evidence="6">
    <location>
        <begin position="238"/>
        <end position="258"/>
    </location>
</feature>
<organism evidence="7">
    <name type="scientific">Leucothrix mucor</name>
    <dbReference type="NCBI Taxonomy" id="45248"/>
    <lineage>
        <taxon>Bacteria</taxon>
        <taxon>Pseudomonadati</taxon>
        <taxon>Pseudomonadota</taxon>
        <taxon>Gammaproteobacteria</taxon>
        <taxon>Thiotrichales</taxon>
        <taxon>Thiotrichaceae</taxon>
        <taxon>Leucothrix</taxon>
    </lineage>
</organism>
<dbReference type="EMBL" id="DRMS01000425">
    <property type="protein sequence ID" value="HFC93390.1"/>
    <property type="molecule type" value="Genomic_DNA"/>
</dbReference>
<feature type="transmembrane region" description="Helical" evidence="6">
    <location>
        <begin position="270"/>
        <end position="295"/>
    </location>
</feature>
<keyword evidence="5 6" id="KW-0472">Membrane</keyword>
<dbReference type="GO" id="GO:0005886">
    <property type="term" value="C:plasma membrane"/>
    <property type="evidence" value="ECO:0007669"/>
    <property type="project" value="UniProtKB-SubCell"/>
</dbReference>
<evidence type="ECO:0000256" key="4">
    <source>
        <dbReference type="ARBA" id="ARBA00022989"/>
    </source>
</evidence>
<feature type="transmembrane region" description="Helical" evidence="6">
    <location>
        <begin position="58"/>
        <end position="75"/>
    </location>
</feature>
<keyword evidence="3 6" id="KW-0812">Transmembrane</keyword>
<evidence type="ECO:0000256" key="5">
    <source>
        <dbReference type="ARBA" id="ARBA00023136"/>
    </source>
</evidence>
<accession>A0A7V2T1F2</accession>
<feature type="transmembrane region" description="Helical" evidence="6">
    <location>
        <begin position="131"/>
        <end position="152"/>
    </location>
</feature>
<comment type="caution">
    <text evidence="7">The sequence shown here is derived from an EMBL/GenBank/DDBJ whole genome shotgun (WGS) entry which is preliminary data.</text>
</comment>
<dbReference type="Proteomes" id="UP000885750">
    <property type="component" value="Unassembled WGS sequence"/>
</dbReference>
<dbReference type="InterPro" id="IPR002797">
    <property type="entry name" value="Polysacc_synth"/>
</dbReference>
<dbReference type="AlphaFoldDB" id="A0A7V2T1F2"/>
<feature type="transmembrane region" description="Helical" evidence="6">
    <location>
        <begin position="406"/>
        <end position="426"/>
    </location>
</feature>
<keyword evidence="2" id="KW-1003">Cell membrane</keyword>
<dbReference type="Pfam" id="PF01943">
    <property type="entry name" value="Polysacc_synt"/>
    <property type="match status" value="1"/>
</dbReference>
<feature type="transmembrane region" description="Helical" evidence="6">
    <location>
        <begin position="379"/>
        <end position="400"/>
    </location>
</feature>
<dbReference type="InterPro" id="IPR050833">
    <property type="entry name" value="Poly_Biosynth_Transport"/>
</dbReference>
<reference evidence="7" key="1">
    <citation type="journal article" date="2020" name="mSystems">
        <title>Genome- and Community-Level Interaction Insights into Carbon Utilization and Element Cycling Functions of Hydrothermarchaeota in Hydrothermal Sediment.</title>
        <authorList>
            <person name="Zhou Z."/>
            <person name="Liu Y."/>
            <person name="Xu W."/>
            <person name="Pan J."/>
            <person name="Luo Z.H."/>
            <person name="Li M."/>
        </authorList>
    </citation>
    <scope>NUCLEOTIDE SEQUENCE [LARGE SCALE GENOMIC DNA]</scope>
    <source>
        <strain evidence="7">HyVt-493</strain>
    </source>
</reference>
<feature type="transmembrane region" description="Helical" evidence="6">
    <location>
        <begin position="188"/>
        <end position="210"/>
    </location>
</feature>
<feature type="transmembrane region" description="Helical" evidence="6">
    <location>
        <begin position="316"/>
        <end position="337"/>
    </location>
</feature>